<dbReference type="FunFam" id="2.60.210.10:FF:000009">
    <property type="entry name" value="Meprin A subunit"/>
    <property type="match status" value="1"/>
</dbReference>
<evidence type="ECO:0000256" key="5">
    <source>
        <dbReference type="ARBA" id="ARBA00022723"/>
    </source>
</evidence>
<evidence type="ECO:0000256" key="7">
    <source>
        <dbReference type="ARBA" id="ARBA00022801"/>
    </source>
</evidence>
<dbReference type="InterPro" id="IPR024079">
    <property type="entry name" value="MetalloPept_cat_dom_sf"/>
</dbReference>
<comment type="subcellular location">
    <subcellularLocation>
        <location evidence="1">Membrane</location>
        <topology evidence="1">Single-pass type I membrane protein</topology>
    </subcellularLocation>
</comment>
<keyword evidence="12" id="KW-0865">Zymogen</keyword>
<dbReference type="PROSITE" id="PS50060">
    <property type="entry name" value="MAM_2"/>
    <property type="match status" value="1"/>
</dbReference>
<evidence type="ECO:0000256" key="13">
    <source>
        <dbReference type="ARBA" id="ARBA00023157"/>
    </source>
</evidence>
<dbReference type="HOGENOM" id="CLU_021966_0_0_1"/>
<dbReference type="Pfam" id="PF00629">
    <property type="entry name" value="MAM"/>
    <property type="match status" value="1"/>
</dbReference>
<dbReference type="SMART" id="SM00235">
    <property type="entry name" value="ZnMc"/>
    <property type="match status" value="1"/>
</dbReference>
<dbReference type="Proteomes" id="UP000007648">
    <property type="component" value="Unassembled WGS sequence"/>
</dbReference>
<dbReference type="GO" id="GO:0016020">
    <property type="term" value="C:membrane"/>
    <property type="evidence" value="ECO:0007669"/>
    <property type="project" value="UniProtKB-SubCell"/>
</dbReference>
<keyword evidence="6" id="KW-0732">Signal</keyword>
<keyword evidence="24" id="KW-1185">Reference proteome</keyword>
<comment type="cofactor">
    <cofactor evidence="16 17">
        <name>Zn(2+)</name>
        <dbReference type="ChEBI" id="CHEBI:29105"/>
    </cofactor>
    <text evidence="16 17">Binds 1 zinc ion per subunit.</text>
</comment>
<dbReference type="PRINTS" id="PR00020">
    <property type="entry name" value="MAMDOMAIN"/>
</dbReference>
<feature type="domain" description="EGF-like" evidence="19">
    <location>
        <begin position="558"/>
        <end position="598"/>
    </location>
</feature>
<evidence type="ECO:0000256" key="16">
    <source>
        <dbReference type="PROSITE-ProRule" id="PRU01211"/>
    </source>
</evidence>
<evidence type="ECO:0000259" key="22">
    <source>
        <dbReference type="PROSITE" id="PS51864"/>
    </source>
</evidence>
<dbReference type="SMART" id="SM00137">
    <property type="entry name" value="MAM"/>
    <property type="match status" value="1"/>
</dbReference>
<dbReference type="FunFam" id="2.60.120.200:FF:000037">
    <property type="entry name" value="Meprin A subunit"/>
    <property type="match status" value="1"/>
</dbReference>
<reference evidence="23" key="2">
    <citation type="submission" date="2025-08" db="UniProtKB">
        <authorList>
            <consortium name="Ensembl"/>
        </authorList>
    </citation>
    <scope>IDENTIFICATION</scope>
</reference>
<comment type="caution">
    <text evidence="15">Lacks conserved residue(s) required for the propagation of feature annotation.</text>
</comment>
<dbReference type="FunFam" id="3.40.390.10:FF:000015">
    <property type="entry name" value="Meprin A subunit"/>
    <property type="match status" value="1"/>
</dbReference>
<dbReference type="PANTHER" id="PTHR10127:SF814">
    <property type="entry name" value="MEPRIN A SUBUNIT BETA"/>
    <property type="match status" value="1"/>
</dbReference>
<evidence type="ECO:0000256" key="9">
    <source>
        <dbReference type="ARBA" id="ARBA00022989"/>
    </source>
</evidence>
<reference evidence="23" key="3">
    <citation type="submission" date="2025-09" db="UniProtKB">
        <authorList>
            <consortium name="Ensembl"/>
        </authorList>
    </citation>
    <scope>IDENTIFICATION</scope>
</reference>
<evidence type="ECO:0000256" key="8">
    <source>
        <dbReference type="ARBA" id="ARBA00022833"/>
    </source>
</evidence>
<evidence type="ECO:0000256" key="4">
    <source>
        <dbReference type="ARBA" id="ARBA00022692"/>
    </source>
</evidence>
<keyword evidence="8 16" id="KW-0862">Zinc</keyword>
<feature type="domain" description="MATH" evidence="21">
    <location>
        <begin position="390"/>
        <end position="549"/>
    </location>
</feature>
<keyword evidence="9 18" id="KW-1133">Transmembrane helix</keyword>
<sequence length="651" mass="74819">FPLASLDSFLSRSPTGKLFADKLKAIFTFYFLFCSCITANQEVERVELNAKGVILRAFERFHLKTCIKFKQWKGEDNYIFIYRGEGCFSTAGNAHFGRQEISIGYLCDKIGLVQHELFHTLGFVHEQSRSDRNDYVTIREDNILPGTESNFKYFSDKLLEYLNVPYDYISLLHYPQDAFQKGSEPTIVTRNPDFMDMIGQRIDFSDYDVEKLNRRYNCSSSKIFMDSCDFELENICGMIQSSEDNGDWQRVSQVSGGPDSDHSYLGKCKGSCFFMYFNSNSVKEGGKAILESRLFYPKRNFQCLQFYYYNSGNKDDKLKIYVREYFTAHSNMFLTLVDEVKDAPLGSWQLHYVSLAVTNKFRIVFEGTRGTGTSAGGLSIDDINLSETKCPHHIWRINNFTQILSSREVINSPPFYSHSGYAFQVQLDVRNQTNVGIYFFLISGANDEELAWPCPWHQATMTLLDQNPDIRRSMSNERSITTDPLKTIDSDIENFFWDKPSKVGVTTTFPNGTSYSRSLAFGTSTYITHKWLQKRDFIKGDTVYILLTVEGMPTSKPNISLCAKFVCENDGICVIHNNKTECRCQSGKDWWYRGEKCETMGSTKNTIFITVLFATGIFISMLIVTLLSVRRVKKKYRKRSKANTLQNVSMQ</sequence>
<name>G3VYV7_SARHA</name>
<keyword evidence="13" id="KW-1015">Disulfide bond</keyword>
<dbReference type="InterPro" id="IPR002083">
    <property type="entry name" value="MATH/TRAF_dom"/>
</dbReference>
<evidence type="ECO:0000313" key="23">
    <source>
        <dbReference type="Ensembl" id="ENSSHAP00000008362.2"/>
    </source>
</evidence>
<reference evidence="23 24" key="1">
    <citation type="journal article" date="2011" name="Proc. Natl. Acad. Sci. U.S.A.">
        <title>Genetic diversity and population structure of the endangered marsupial Sarcophilus harrisii (Tasmanian devil).</title>
        <authorList>
            <person name="Miller W."/>
            <person name="Hayes V.M."/>
            <person name="Ratan A."/>
            <person name="Petersen D.C."/>
            <person name="Wittekindt N.E."/>
            <person name="Miller J."/>
            <person name="Walenz B."/>
            <person name="Knight J."/>
            <person name="Qi J."/>
            <person name="Zhao F."/>
            <person name="Wang Q."/>
            <person name="Bedoya-Reina O.C."/>
            <person name="Katiyar N."/>
            <person name="Tomsho L.P."/>
            <person name="Kasson L.M."/>
            <person name="Hardie R.A."/>
            <person name="Woodbridge P."/>
            <person name="Tindall E.A."/>
            <person name="Bertelsen M.F."/>
            <person name="Dixon D."/>
            <person name="Pyecroft S."/>
            <person name="Helgen K.M."/>
            <person name="Lesk A.M."/>
            <person name="Pringle T.H."/>
            <person name="Patterson N."/>
            <person name="Zhang Y."/>
            <person name="Kreiss A."/>
            <person name="Woods G.M."/>
            <person name="Jones M.E."/>
            <person name="Schuster S.C."/>
        </authorList>
    </citation>
    <scope>NUCLEOTIDE SEQUENCE [LARGE SCALE GENOMIC DNA]</scope>
</reference>
<evidence type="ECO:0000256" key="2">
    <source>
        <dbReference type="ARBA" id="ARBA00022536"/>
    </source>
</evidence>
<feature type="binding site" evidence="16">
    <location>
        <position position="125"/>
    </location>
    <ligand>
        <name>Zn(2+)</name>
        <dbReference type="ChEBI" id="CHEBI:29105"/>
        <note>catalytic</note>
    </ligand>
</feature>
<keyword evidence="2 15" id="KW-0245">EGF-like domain</keyword>
<keyword evidence="4 18" id="KW-0812">Transmembrane</keyword>
<dbReference type="Gene3D" id="2.60.210.10">
    <property type="entry name" value="Apoptosis, Tumor Necrosis Factor Receptor Associated Protein 2, Chain A"/>
    <property type="match status" value="1"/>
</dbReference>
<feature type="active site" evidence="16">
    <location>
        <position position="116"/>
    </location>
</feature>
<dbReference type="PANTHER" id="PTHR10127">
    <property type="entry name" value="DISCOIDIN, CUB, EGF, LAMININ , AND ZINC METALLOPROTEASE DOMAIN CONTAINING"/>
    <property type="match status" value="1"/>
</dbReference>
<evidence type="ECO:0000256" key="12">
    <source>
        <dbReference type="ARBA" id="ARBA00023145"/>
    </source>
</evidence>
<evidence type="ECO:0000259" key="21">
    <source>
        <dbReference type="PROSITE" id="PS50144"/>
    </source>
</evidence>
<keyword evidence="10 16" id="KW-0482">Metalloprotease</keyword>
<evidence type="ECO:0000256" key="3">
    <source>
        <dbReference type="ARBA" id="ARBA00022670"/>
    </source>
</evidence>
<feature type="binding site" evidence="16">
    <location>
        <position position="119"/>
    </location>
    <ligand>
        <name>Zn(2+)</name>
        <dbReference type="ChEBI" id="CHEBI:29105"/>
        <note>catalytic</note>
    </ligand>
</feature>
<keyword evidence="14" id="KW-0325">Glycoprotein</keyword>
<dbReference type="Ensembl" id="ENSSHAT00000008430.2">
    <property type="protein sequence ID" value="ENSSHAP00000008362.2"/>
    <property type="gene ID" value="ENSSHAG00000007245.2"/>
</dbReference>
<feature type="domain" description="MAM" evidence="20">
    <location>
        <begin position="226"/>
        <end position="392"/>
    </location>
</feature>
<evidence type="ECO:0000256" key="1">
    <source>
        <dbReference type="ARBA" id="ARBA00004479"/>
    </source>
</evidence>
<keyword evidence="7 16" id="KW-0378">Hydrolase</keyword>
<dbReference type="PROSITE" id="PS50026">
    <property type="entry name" value="EGF_3"/>
    <property type="match status" value="1"/>
</dbReference>
<dbReference type="Pfam" id="PF01400">
    <property type="entry name" value="Astacin"/>
    <property type="match status" value="1"/>
</dbReference>
<evidence type="ECO:0000259" key="19">
    <source>
        <dbReference type="PROSITE" id="PS50026"/>
    </source>
</evidence>
<feature type="binding site" evidence="16">
    <location>
        <position position="115"/>
    </location>
    <ligand>
        <name>Zn(2+)</name>
        <dbReference type="ChEBI" id="CHEBI:29105"/>
        <note>catalytic</note>
    </ligand>
</feature>
<evidence type="ECO:0000256" key="6">
    <source>
        <dbReference type="ARBA" id="ARBA00022729"/>
    </source>
</evidence>
<dbReference type="STRING" id="9305.ENSSHAP00000008362"/>
<dbReference type="InterPro" id="IPR006026">
    <property type="entry name" value="Peptidase_Metallo"/>
</dbReference>
<dbReference type="PROSITE" id="PS51864">
    <property type="entry name" value="ASTACIN"/>
    <property type="match status" value="1"/>
</dbReference>
<dbReference type="GO" id="GO:0008270">
    <property type="term" value="F:zinc ion binding"/>
    <property type="evidence" value="ECO:0007669"/>
    <property type="project" value="UniProtKB-UniRule"/>
</dbReference>
<dbReference type="GO" id="GO:0006508">
    <property type="term" value="P:proteolysis"/>
    <property type="evidence" value="ECO:0007669"/>
    <property type="project" value="UniProtKB-KW"/>
</dbReference>
<proteinExistence type="predicted"/>
<dbReference type="InterPro" id="IPR008974">
    <property type="entry name" value="TRAF-like"/>
</dbReference>
<dbReference type="InterPro" id="IPR001506">
    <property type="entry name" value="Peptidase_M12A"/>
</dbReference>
<dbReference type="Gene3D" id="3.40.390.10">
    <property type="entry name" value="Collagenase (Catalytic Domain)"/>
    <property type="match status" value="1"/>
</dbReference>
<keyword evidence="5 16" id="KW-0479">Metal-binding</keyword>
<evidence type="ECO:0000256" key="18">
    <source>
        <dbReference type="SAM" id="Phobius"/>
    </source>
</evidence>
<protein>
    <recommendedName>
        <fullName evidence="17">Metalloendopeptidase</fullName>
        <ecNumber evidence="17">3.4.24.-</ecNumber>
    </recommendedName>
</protein>
<dbReference type="InParanoid" id="G3VYV7"/>
<feature type="transmembrane region" description="Helical" evidence="18">
    <location>
        <begin position="607"/>
        <end position="629"/>
    </location>
</feature>
<dbReference type="CDD" id="cd06263">
    <property type="entry name" value="MAM"/>
    <property type="match status" value="1"/>
</dbReference>
<dbReference type="SUPFAM" id="SSF49599">
    <property type="entry name" value="TRAF domain-like"/>
    <property type="match status" value="1"/>
</dbReference>
<evidence type="ECO:0000256" key="17">
    <source>
        <dbReference type="RuleBase" id="RU361183"/>
    </source>
</evidence>
<dbReference type="InterPro" id="IPR000998">
    <property type="entry name" value="MAM_dom"/>
</dbReference>
<dbReference type="Gene3D" id="2.60.120.200">
    <property type="match status" value="1"/>
</dbReference>
<keyword evidence="11 18" id="KW-0472">Membrane</keyword>
<keyword evidence="3 16" id="KW-0645">Protease</keyword>
<evidence type="ECO:0000256" key="11">
    <source>
        <dbReference type="ARBA" id="ARBA00023136"/>
    </source>
</evidence>
<dbReference type="SUPFAM" id="SSF55486">
    <property type="entry name" value="Metalloproteases ('zincins'), catalytic domain"/>
    <property type="match status" value="1"/>
</dbReference>
<feature type="domain" description="Peptidase M12A" evidence="22">
    <location>
        <begin position="13"/>
        <end position="219"/>
    </location>
</feature>
<dbReference type="eggNOG" id="KOG3714">
    <property type="taxonomic scope" value="Eukaryota"/>
</dbReference>
<evidence type="ECO:0000313" key="24">
    <source>
        <dbReference type="Proteomes" id="UP000007648"/>
    </source>
</evidence>
<dbReference type="EC" id="3.4.24.-" evidence="17"/>
<evidence type="ECO:0000259" key="20">
    <source>
        <dbReference type="PROSITE" id="PS50060"/>
    </source>
</evidence>
<accession>G3VYV7</accession>
<organism evidence="23 24">
    <name type="scientific">Sarcophilus harrisii</name>
    <name type="common">Tasmanian devil</name>
    <name type="synonym">Sarcophilus laniarius</name>
    <dbReference type="NCBI Taxonomy" id="9305"/>
    <lineage>
        <taxon>Eukaryota</taxon>
        <taxon>Metazoa</taxon>
        <taxon>Chordata</taxon>
        <taxon>Craniata</taxon>
        <taxon>Vertebrata</taxon>
        <taxon>Euteleostomi</taxon>
        <taxon>Mammalia</taxon>
        <taxon>Metatheria</taxon>
        <taxon>Dasyuromorphia</taxon>
        <taxon>Dasyuridae</taxon>
        <taxon>Sarcophilus</taxon>
    </lineage>
</organism>
<dbReference type="Gene3D" id="2.10.25.10">
    <property type="entry name" value="Laminin"/>
    <property type="match status" value="1"/>
</dbReference>
<dbReference type="AlphaFoldDB" id="G3VYV7"/>
<dbReference type="PROSITE" id="PS50144">
    <property type="entry name" value="MATH"/>
    <property type="match status" value="1"/>
</dbReference>
<evidence type="ECO:0000256" key="15">
    <source>
        <dbReference type="PROSITE-ProRule" id="PRU00076"/>
    </source>
</evidence>
<dbReference type="GeneTree" id="ENSGT00950000183111"/>
<evidence type="ECO:0000256" key="14">
    <source>
        <dbReference type="ARBA" id="ARBA00023180"/>
    </source>
</evidence>
<dbReference type="InterPro" id="IPR000742">
    <property type="entry name" value="EGF"/>
</dbReference>
<dbReference type="SUPFAM" id="SSF49899">
    <property type="entry name" value="Concanavalin A-like lectins/glucanases"/>
    <property type="match status" value="1"/>
</dbReference>
<dbReference type="InterPro" id="IPR013320">
    <property type="entry name" value="ConA-like_dom_sf"/>
</dbReference>
<evidence type="ECO:0000256" key="10">
    <source>
        <dbReference type="ARBA" id="ARBA00023049"/>
    </source>
</evidence>
<dbReference type="GO" id="GO:0004222">
    <property type="term" value="F:metalloendopeptidase activity"/>
    <property type="evidence" value="ECO:0007669"/>
    <property type="project" value="UniProtKB-UniRule"/>
</dbReference>
<dbReference type="PRINTS" id="PR00480">
    <property type="entry name" value="ASTACIN"/>
</dbReference>
<dbReference type="Pfam" id="PF22486">
    <property type="entry name" value="MATH_2"/>
    <property type="match status" value="1"/>
</dbReference>